<dbReference type="OrthoDB" id="9793637at2"/>
<gene>
    <name evidence="2" type="ORF">BST42_18960</name>
</gene>
<dbReference type="Gene3D" id="1.20.120.520">
    <property type="entry name" value="nmb1532 protein domain like"/>
    <property type="match status" value="1"/>
</dbReference>
<dbReference type="PANTHER" id="PTHR35585:SF1">
    <property type="entry name" value="HHE DOMAIN PROTEIN (AFU_ORTHOLOGUE AFUA_4G00730)"/>
    <property type="match status" value="1"/>
</dbReference>
<feature type="domain" description="Hemerythrin-like" evidence="1">
    <location>
        <begin position="3"/>
        <end position="125"/>
    </location>
</feature>
<dbReference type="Proteomes" id="UP000192534">
    <property type="component" value="Unassembled WGS sequence"/>
</dbReference>
<dbReference type="InterPro" id="IPR012312">
    <property type="entry name" value="Hemerythrin-like"/>
</dbReference>
<proteinExistence type="predicted"/>
<protein>
    <submittedName>
        <fullName evidence="2">Hemerythrin</fullName>
    </submittedName>
</protein>
<dbReference type="CDD" id="cd12108">
    <property type="entry name" value="Hr-like"/>
    <property type="match status" value="1"/>
</dbReference>
<evidence type="ECO:0000259" key="1">
    <source>
        <dbReference type="Pfam" id="PF01814"/>
    </source>
</evidence>
<organism evidence="2 3">
    <name type="scientific">Mycolicibacterium rhodesiae</name>
    <name type="common">Mycobacterium rhodesiae</name>
    <dbReference type="NCBI Taxonomy" id="36814"/>
    <lineage>
        <taxon>Bacteria</taxon>
        <taxon>Bacillati</taxon>
        <taxon>Actinomycetota</taxon>
        <taxon>Actinomycetes</taxon>
        <taxon>Mycobacteriales</taxon>
        <taxon>Mycobacteriaceae</taxon>
        <taxon>Mycolicibacterium</taxon>
    </lineage>
</organism>
<dbReference type="RefSeq" id="WP_083120850.1">
    <property type="nucleotide sequence ID" value="NZ_JACKUO010000036.1"/>
</dbReference>
<sequence length="194" mass="20796">MDALSFLRADHESVLGMFEVLDGAPAGSGAVQSGLGTMVTNLVIAESQHEAIEEQLFWPLVRKALDNGDELADTAIAQEQEGKKLLQRLEDGKPGEPDFHDALAEFIKAGREHIAFEQDQVWPLLHSAVGHAELEQLGQKLAVAKKIAPTRPHPDTPPSALVQQTMGTAAAIVDHARDAVSGRAADNPPDPQSH</sequence>
<name>A0A1X0IQT6_MYCRH</name>
<evidence type="ECO:0000313" key="3">
    <source>
        <dbReference type="Proteomes" id="UP000192534"/>
    </source>
</evidence>
<comment type="caution">
    <text evidence="2">The sequence shown here is derived from an EMBL/GenBank/DDBJ whole genome shotgun (WGS) entry which is preliminary data.</text>
</comment>
<dbReference type="AlphaFoldDB" id="A0A1X0IQT6"/>
<dbReference type="PANTHER" id="PTHR35585">
    <property type="entry name" value="HHE DOMAIN PROTEIN (AFU_ORTHOLOGUE AFUA_4G00730)"/>
    <property type="match status" value="1"/>
</dbReference>
<dbReference type="Pfam" id="PF01814">
    <property type="entry name" value="Hemerythrin"/>
    <property type="match status" value="1"/>
</dbReference>
<keyword evidence="3" id="KW-1185">Reference proteome</keyword>
<evidence type="ECO:0000313" key="2">
    <source>
        <dbReference type="EMBL" id="ORB50842.1"/>
    </source>
</evidence>
<accession>A0A1X0IQT6</accession>
<dbReference type="EMBL" id="MVIH01000009">
    <property type="protein sequence ID" value="ORB50842.1"/>
    <property type="molecule type" value="Genomic_DNA"/>
</dbReference>
<reference evidence="2 3" key="1">
    <citation type="submission" date="2016-12" db="EMBL/GenBank/DDBJ databases">
        <title>The new phylogeny of genus Mycobacterium.</title>
        <authorList>
            <person name="Tortoli E."/>
            <person name="Trovato A."/>
            <person name="Cirillo D.M."/>
        </authorList>
    </citation>
    <scope>NUCLEOTIDE SEQUENCE [LARGE SCALE GENOMIC DNA]</scope>
    <source>
        <strain evidence="2 3">DSM 44223</strain>
    </source>
</reference>